<feature type="region of interest" description="Disordered" evidence="3">
    <location>
        <begin position="328"/>
        <end position="458"/>
    </location>
</feature>
<dbReference type="PANTHER" id="PTHR13097">
    <property type="entry name" value="TRANSCRIPTION INITIATION FACTOR IIE, ALPHA SUBUNIT"/>
    <property type="match status" value="1"/>
</dbReference>
<dbReference type="InterPro" id="IPR017919">
    <property type="entry name" value="TFIIE/TFIIEa_HTH"/>
</dbReference>
<dbReference type="InterPro" id="IPR039997">
    <property type="entry name" value="TFE"/>
</dbReference>
<dbReference type="Pfam" id="PF02002">
    <property type="entry name" value="TFIIE_alpha"/>
    <property type="match status" value="1"/>
</dbReference>
<evidence type="ECO:0000256" key="1">
    <source>
        <dbReference type="ARBA" id="ARBA00023015"/>
    </source>
</evidence>
<feature type="compositionally biased region" description="Low complexity" evidence="3">
    <location>
        <begin position="368"/>
        <end position="382"/>
    </location>
</feature>
<dbReference type="InterPro" id="IPR024550">
    <property type="entry name" value="TFIIEa/SarR/Rpc3_HTH_dom"/>
</dbReference>
<dbReference type="InterPro" id="IPR002853">
    <property type="entry name" value="TFIIE_asu"/>
</dbReference>
<protein>
    <submittedName>
        <fullName evidence="5">Transcription factor tfiie complex alpha</fullName>
    </submittedName>
</protein>
<keyword evidence="6" id="KW-1185">Reference proteome</keyword>
<gene>
    <name evidence="5" type="ORF">NKR19_g9731</name>
</gene>
<dbReference type="SUPFAM" id="SSF57783">
    <property type="entry name" value="Zinc beta-ribbon"/>
    <property type="match status" value="1"/>
</dbReference>
<dbReference type="InterPro" id="IPR036388">
    <property type="entry name" value="WH-like_DNA-bd_sf"/>
</dbReference>
<feature type="compositionally biased region" description="Basic and acidic residues" evidence="3">
    <location>
        <begin position="426"/>
        <end position="435"/>
    </location>
</feature>
<dbReference type="GO" id="GO:0005673">
    <property type="term" value="C:transcription factor TFIIE complex"/>
    <property type="evidence" value="ECO:0007669"/>
    <property type="project" value="TreeGrafter"/>
</dbReference>
<keyword evidence="1" id="KW-0805">Transcription regulation</keyword>
<reference evidence="5" key="1">
    <citation type="submission" date="2022-07" db="EMBL/GenBank/DDBJ databases">
        <title>Fungi with potential for degradation of polypropylene.</title>
        <authorList>
            <person name="Gostincar C."/>
        </authorList>
    </citation>
    <scope>NUCLEOTIDE SEQUENCE</scope>
    <source>
        <strain evidence="5">EXF-13287</strain>
    </source>
</reference>
<feature type="compositionally biased region" description="Acidic residues" evidence="3">
    <location>
        <begin position="443"/>
        <end position="458"/>
    </location>
</feature>
<dbReference type="Proteomes" id="UP001174691">
    <property type="component" value="Unassembled WGS sequence"/>
</dbReference>
<feature type="compositionally biased region" description="Basic and acidic residues" evidence="3">
    <location>
        <begin position="251"/>
        <end position="260"/>
    </location>
</feature>
<dbReference type="PROSITE" id="PS51344">
    <property type="entry name" value="HTH_TFE_IIE"/>
    <property type="match status" value="1"/>
</dbReference>
<accession>A0AA38R6Q9</accession>
<organism evidence="5 6">
    <name type="scientific">Coniochaeta hoffmannii</name>
    <dbReference type="NCBI Taxonomy" id="91930"/>
    <lineage>
        <taxon>Eukaryota</taxon>
        <taxon>Fungi</taxon>
        <taxon>Dikarya</taxon>
        <taxon>Ascomycota</taxon>
        <taxon>Pezizomycotina</taxon>
        <taxon>Sordariomycetes</taxon>
        <taxon>Sordariomycetidae</taxon>
        <taxon>Coniochaetales</taxon>
        <taxon>Coniochaetaceae</taxon>
        <taxon>Coniochaeta</taxon>
    </lineage>
</organism>
<evidence type="ECO:0000256" key="3">
    <source>
        <dbReference type="SAM" id="MobiDB-lite"/>
    </source>
</evidence>
<feature type="compositionally biased region" description="Basic and acidic residues" evidence="3">
    <location>
        <begin position="328"/>
        <end position="339"/>
    </location>
</feature>
<feature type="domain" description="HTH TFE/IIEalpha-type" evidence="4">
    <location>
        <begin position="7"/>
        <end position="98"/>
    </location>
</feature>
<dbReference type="AlphaFoldDB" id="A0AA38R6Q9"/>
<dbReference type="Gene3D" id="1.10.10.10">
    <property type="entry name" value="Winged helix-like DNA-binding domain superfamily/Winged helix DNA-binding domain"/>
    <property type="match status" value="1"/>
</dbReference>
<evidence type="ECO:0000313" key="6">
    <source>
        <dbReference type="Proteomes" id="UP001174691"/>
    </source>
</evidence>
<dbReference type="SMART" id="SM00531">
    <property type="entry name" value="TFIIE"/>
    <property type="match status" value="1"/>
</dbReference>
<proteinExistence type="predicted"/>
<feature type="compositionally biased region" description="Acidic residues" evidence="3">
    <location>
        <begin position="340"/>
        <end position="357"/>
    </location>
</feature>
<evidence type="ECO:0000259" key="4">
    <source>
        <dbReference type="PROSITE" id="PS51344"/>
    </source>
</evidence>
<dbReference type="EMBL" id="JANBVN010000253">
    <property type="protein sequence ID" value="KAJ9130849.1"/>
    <property type="molecule type" value="Genomic_DNA"/>
</dbReference>
<evidence type="ECO:0000313" key="5">
    <source>
        <dbReference type="EMBL" id="KAJ9130849.1"/>
    </source>
</evidence>
<keyword evidence="2" id="KW-0804">Transcription</keyword>
<feature type="region of interest" description="Disordered" evidence="3">
    <location>
        <begin position="296"/>
        <end position="315"/>
    </location>
</feature>
<feature type="region of interest" description="Disordered" evidence="3">
    <location>
        <begin position="226"/>
        <end position="263"/>
    </location>
</feature>
<comment type="caution">
    <text evidence="5">The sequence shown here is derived from an EMBL/GenBank/DDBJ whole genome shotgun (WGS) entry which is preliminary data.</text>
</comment>
<feature type="compositionally biased region" description="Polar residues" evidence="3">
    <location>
        <begin position="407"/>
        <end position="418"/>
    </location>
</feature>
<dbReference type="GO" id="GO:0006367">
    <property type="term" value="P:transcription initiation at RNA polymerase II promoter"/>
    <property type="evidence" value="ECO:0007669"/>
    <property type="project" value="InterPro"/>
</dbReference>
<name>A0AA38R6Q9_9PEZI</name>
<dbReference type="PANTHER" id="PTHR13097:SF7">
    <property type="entry name" value="GENERAL TRANSCRIPTION FACTOR IIE SUBUNIT 1"/>
    <property type="match status" value="1"/>
</dbReference>
<sequence length="458" mass="50679">MNGNDLARLLTREVVRAFYETRHILIIECLLQYSALRDDDLAYLIGMNTKDLHKLCAKLKEERLLEVQTRPELKEGQTRPVNRTYYWIDFQHTVDAIKWRVYKIDKEMQGTAVPANERKEYFCNFCKASWTQMEVLDNFSAQGFICHRCDHVLVHDAERHAVGHQKSTRMNNQFKFITDLLPQIDAVGIPEKTFEDAYANARVVERSETHQTVSSVPVETGLNRPTAVKGLANTGPTHIDVSISTGEGPTEEEKAAEAERKKRIAKQNEMPSWMVESATKPEEKYFIEKKDLNAPLKEEPGAQAAKKAGALDEKEQAAVDDYFARLKAEQAAEAARKAAEEEEEYESGDEDEGDFEDVVGTSTNNSGVGTPASTAAAALGAPPVAPSPLRQSSVQPSSGLKREAPGSGTSTEATSPNGVTPAVDEPPAKKIKVEETAAAPVPADEDDDEEEDLEFEDV</sequence>
<evidence type="ECO:0000256" key="2">
    <source>
        <dbReference type="ARBA" id="ARBA00023163"/>
    </source>
</evidence>